<comment type="similarity">
    <text evidence="2">Belongs to the isochorismate synthase family.</text>
</comment>
<evidence type="ECO:0000313" key="8">
    <source>
        <dbReference type="Proteomes" id="UP000676456"/>
    </source>
</evidence>
<evidence type="ECO:0000256" key="5">
    <source>
        <dbReference type="ARBA" id="ARBA00041564"/>
    </source>
</evidence>
<evidence type="ECO:0000313" key="7">
    <source>
        <dbReference type="EMBL" id="MBS4222850.1"/>
    </source>
</evidence>
<keyword evidence="8" id="KW-1185">Reference proteome</keyword>
<dbReference type="NCBIfam" id="TIGR00543">
    <property type="entry name" value="isochor_syn"/>
    <property type="match status" value="1"/>
</dbReference>
<evidence type="ECO:0000256" key="1">
    <source>
        <dbReference type="ARBA" id="ARBA00000799"/>
    </source>
</evidence>
<dbReference type="InterPro" id="IPR004561">
    <property type="entry name" value="IsoChor_synthase"/>
</dbReference>
<keyword evidence="4 7" id="KW-0413">Isomerase</keyword>
<gene>
    <name evidence="7" type="ORF">KHA91_08750</name>
</gene>
<dbReference type="AlphaFoldDB" id="A0A942UK03"/>
<dbReference type="EMBL" id="JAGYPN010000001">
    <property type="protein sequence ID" value="MBS4222850.1"/>
    <property type="molecule type" value="Genomic_DNA"/>
</dbReference>
<protein>
    <recommendedName>
        <fullName evidence="3">isochorismate synthase</fullName>
        <ecNumber evidence="3">5.4.4.2</ecNumber>
    </recommendedName>
    <alternativeName>
        <fullName evidence="5">Isochorismate mutase</fullName>
    </alternativeName>
</protein>
<accession>A0A942UK03</accession>
<dbReference type="InterPro" id="IPR005801">
    <property type="entry name" value="ADC_synthase"/>
</dbReference>
<dbReference type="EC" id="5.4.4.2" evidence="3"/>
<evidence type="ECO:0000256" key="4">
    <source>
        <dbReference type="ARBA" id="ARBA00023235"/>
    </source>
</evidence>
<dbReference type="Pfam" id="PF00425">
    <property type="entry name" value="Chorismate_bind"/>
    <property type="match status" value="1"/>
</dbReference>
<dbReference type="PANTHER" id="PTHR42839">
    <property type="entry name" value="ISOCHORISMATE SYNTHASE ENTC"/>
    <property type="match status" value="1"/>
</dbReference>
<name>A0A942UK03_9BACI</name>
<organism evidence="7 8">
    <name type="scientific">Lederbergia citrea</name>
    <dbReference type="NCBI Taxonomy" id="2833581"/>
    <lineage>
        <taxon>Bacteria</taxon>
        <taxon>Bacillati</taxon>
        <taxon>Bacillota</taxon>
        <taxon>Bacilli</taxon>
        <taxon>Bacillales</taxon>
        <taxon>Bacillaceae</taxon>
        <taxon>Lederbergia</taxon>
    </lineage>
</organism>
<dbReference type="PANTHER" id="PTHR42839:SF1">
    <property type="entry name" value="ISOCHORISMATE SYNTHASE MENF"/>
    <property type="match status" value="1"/>
</dbReference>
<reference evidence="7 8" key="1">
    <citation type="submission" date="2021-05" db="EMBL/GenBank/DDBJ databases">
        <title>Novel Bacillus species.</title>
        <authorList>
            <person name="Liu G."/>
        </authorList>
    </citation>
    <scope>NUCLEOTIDE SEQUENCE [LARGE SCALE GENOMIC DNA]</scope>
    <source>
        <strain evidence="7 8">FJAT-49682</strain>
    </source>
</reference>
<evidence type="ECO:0000259" key="6">
    <source>
        <dbReference type="Pfam" id="PF00425"/>
    </source>
</evidence>
<dbReference type="GO" id="GO:0009697">
    <property type="term" value="P:salicylic acid biosynthetic process"/>
    <property type="evidence" value="ECO:0007669"/>
    <property type="project" value="TreeGrafter"/>
</dbReference>
<dbReference type="InterPro" id="IPR015890">
    <property type="entry name" value="Chorismate_C"/>
</dbReference>
<sequence>MTKSLSQANFAIETEHTSNEGIDKLFSYTFKIDSRHPIDFFTYNQPAFTGRRFFWKSSDQSSWIVGIGVSHVFYGKNTNERFSEIQEQWETLINDAEIENPYEIPGTGPLLFGGFSFDPESKKEKEWQSYGNSLFYLPKYMLTANDEQYYLTINFMDQSASSKGMLLDEAFQFVNQLENWKVTSSDTPINIKDSDEIGKDEWVHTVKDIVKDLTETDLQKVVFARKMKLRFADQASSSYVLQQLIDQQPTSFIFAMEAEESCFLGASPERLVKKTGDHVLSTCLAGSMGRSKNVDKDNELGNFLLKDKKNLFEHELVVSMIENALKPYCVEMNIPEKPILMKTPDIQHLYTPVSGKTKPESSIFQIVKDLHPTPALGGVPTNAAMKVIREKENMDRGFYAAPLGWADYRGNGEFIVAIRSGILKEKEAVLFAGCGLVPGSVPKDELVETGIKFLPMLRALRGEKE</sequence>
<comment type="caution">
    <text evidence="7">The sequence shown here is derived from an EMBL/GenBank/DDBJ whole genome shotgun (WGS) entry which is preliminary data.</text>
</comment>
<evidence type="ECO:0000256" key="3">
    <source>
        <dbReference type="ARBA" id="ARBA00012824"/>
    </source>
</evidence>
<dbReference type="SUPFAM" id="SSF56322">
    <property type="entry name" value="ADC synthase"/>
    <property type="match status" value="1"/>
</dbReference>
<dbReference type="RefSeq" id="WP_213097762.1">
    <property type="nucleotide sequence ID" value="NZ_JAGYPN010000001.1"/>
</dbReference>
<dbReference type="Proteomes" id="UP000676456">
    <property type="component" value="Unassembled WGS sequence"/>
</dbReference>
<evidence type="ECO:0000256" key="2">
    <source>
        <dbReference type="ARBA" id="ARBA00005297"/>
    </source>
</evidence>
<dbReference type="GO" id="GO:0008909">
    <property type="term" value="F:isochorismate synthase activity"/>
    <property type="evidence" value="ECO:0007669"/>
    <property type="project" value="UniProtKB-EC"/>
</dbReference>
<comment type="catalytic activity">
    <reaction evidence="1">
        <text>chorismate = isochorismate</text>
        <dbReference type="Rhea" id="RHEA:18985"/>
        <dbReference type="ChEBI" id="CHEBI:29748"/>
        <dbReference type="ChEBI" id="CHEBI:29780"/>
        <dbReference type="EC" id="5.4.4.2"/>
    </reaction>
</comment>
<feature type="domain" description="Chorismate-utilising enzyme C-terminal" evidence="6">
    <location>
        <begin position="199"/>
        <end position="452"/>
    </location>
</feature>
<proteinExistence type="inferred from homology"/>
<dbReference type="Gene3D" id="3.60.120.10">
    <property type="entry name" value="Anthranilate synthase"/>
    <property type="match status" value="1"/>
</dbReference>